<evidence type="ECO:0000259" key="1">
    <source>
        <dbReference type="Pfam" id="PF07687"/>
    </source>
</evidence>
<dbReference type="InterPro" id="IPR036264">
    <property type="entry name" value="Bact_exopeptidase_dim_dom"/>
</dbReference>
<dbReference type="Gene3D" id="3.30.70.360">
    <property type="match status" value="1"/>
</dbReference>
<dbReference type="PIRSF" id="PIRSF005962">
    <property type="entry name" value="Pept_M20D_amidohydro"/>
    <property type="match status" value="1"/>
</dbReference>
<comment type="caution">
    <text evidence="2">The sequence shown here is derived from an EMBL/GenBank/DDBJ whole genome shotgun (WGS) entry which is preliminary data.</text>
</comment>
<dbReference type="PANTHER" id="PTHR11014">
    <property type="entry name" value="PEPTIDASE M20 FAMILY MEMBER"/>
    <property type="match status" value="1"/>
</dbReference>
<dbReference type="InterPro" id="IPR017439">
    <property type="entry name" value="Amidohydrolase"/>
</dbReference>
<sequence>MEMLLEANQKVTHVFEQMVMWRRHLHEHPELSFEEVETPIYIEKQLRKLGISAITTGVGGRGIVARIKGAKPGKTIAFRADFDALPIEEENEVAYASKIPGIMHACGHDGHTAALLGFAAIMKEQVDQLAGTIVLIFQHAEELPPGGAREMVADGCLDGVDAIFGAHVSSHLPLGNVSCTPGAVMAAVDKFKIHIQGKGGHGAQPHTTLDSIVVGSQLVNELQTIVSRRIDPMAPAVVTVGVFQAGTAFNVIADTATLEGTVRTFDPDVRQKVEEEMRSIVSGKEQSAHVSTKIDYLNGYPTLVNSEEESKIVRQLATETLGENSVIMAPPILGGEDFAYYLTEKPGAFFHVGGRTEEEYTQFPHHHPRFDFDEKALKNITSLFLALTNHYLVEN</sequence>
<feature type="domain" description="Peptidase M20 dimerisation" evidence="1">
    <location>
        <begin position="190"/>
        <end position="282"/>
    </location>
</feature>
<dbReference type="SUPFAM" id="SSF55031">
    <property type="entry name" value="Bacterial exopeptidase dimerisation domain"/>
    <property type="match status" value="1"/>
</dbReference>
<organism evidence="2 3">
    <name type="scientific">Shouchella xiaoxiensis</name>
    <dbReference type="NCBI Taxonomy" id="766895"/>
    <lineage>
        <taxon>Bacteria</taxon>
        <taxon>Bacillati</taxon>
        <taxon>Bacillota</taxon>
        <taxon>Bacilli</taxon>
        <taxon>Bacillales</taxon>
        <taxon>Bacillaceae</taxon>
        <taxon>Shouchella</taxon>
    </lineage>
</organism>
<dbReference type="Pfam" id="PF07687">
    <property type="entry name" value="M20_dimer"/>
    <property type="match status" value="1"/>
</dbReference>
<evidence type="ECO:0000313" key="2">
    <source>
        <dbReference type="EMBL" id="MBM7838395.1"/>
    </source>
</evidence>
<dbReference type="Pfam" id="PF01546">
    <property type="entry name" value="Peptidase_M20"/>
    <property type="match status" value="1"/>
</dbReference>
<dbReference type="PANTHER" id="PTHR11014:SF63">
    <property type="entry name" value="METALLOPEPTIDASE, PUTATIVE (AFU_ORTHOLOGUE AFUA_6G09600)-RELATED"/>
    <property type="match status" value="1"/>
</dbReference>
<keyword evidence="3" id="KW-1185">Reference proteome</keyword>
<keyword evidence="2" id="KW-0378">Hydrolase</keyword>
<dbReference type="Proteomes" id="UP001179280">
    <property type="component" value="Unassembled WGS sequence"/>
</dbReference>
<proteinExistence type="predicted"/>
<dbReference type="InterPro" id="IPR011650">
    <property type="entry name" value="Peptidase_M20_dimer"/>
</dbReference>
<reference evidence="2" key="1">
    <citation type="submission" date="2021-01" db="EMBL/GenBank/DDBJ databases">
        <title>Genomic Encyclopedia of Type Strains, Phase IV (KMG-IV): sequencing the most valuable type-strain genomes for metagenomic binning, comparative biology and taxonomic classification.</title>
        <authorList>
            <person name="Goeker M."/>
        </authorList>
    </citation>
    <scope>NUCLEOTIDE SEQUENCE</scope>
    <source>
        <strain evidence="2">DSM 21943</strain>
    </source>
</reference>
<gene>
    <name evidence="2" type="ORF">JOC54_001651</name>
</gene>
<dbReference type="SUPFAM" id="SSF53187">
    <property type="entry name" value="Zn-dependent exopeptidases"/>
    <property type="match status" value="1"/>
</dbReference>
<dbReference type="EC" id="3.5.1.-" evidence="2"/>
<accession>A0ABS2SUA7</accession>
<protein>
    <submittedName>
        <fullName evidence="2">Amidohydrolase</fullName>
        <ecNumber evidence="2">3.5.1.-</ecNumber>
    </submittedName>
</protein>
<dbReference type="InterPro" id="IPR002933">
    <property type="entry name" value="Peptidase_M20"/>
</dbReference>
<dbReference type="EMBL" id="JAFBCV010000004">
    <property type="protein sequence ID" value="MBM7838395.1"/>
    <property type="molecule type" value="Genomic_DNA"/>
</dbReference>
<dbReference type="Gene3D" id="3.40.630.10">
    <property type="entry name" value="Zn peptidases"/>
    <property type="match status" value="1"/>
</dbReference>
<dbReference type="GO" id="GO:0016787">
    <property type="term" value="F:hydrolase activity"/>
    <property type="evidence" value="ECO:0007669"/>
    <property type="project" value="UniProtKB-KW"/>
</dbReference>
<name>A0ABS2SUA7_9BACI</name>
<evidence type="ECO:0000313" key="3">
    <source>
        <dbReference type="Proteomes" id="UP001179280"/>
    </source>
</evidence>
<dbReference type="NCBIfam" id="TIGR01891">
    <property type="entry name" value="amidohydrolases"/>
    <property type="match status" value="1"/>
</dbReference>